<dbReference type="AlphaFoldDB" id="R7V8P2"/>
<dbReference type="EMBL" id="KB295744">
    <property type="protein sequence ID" value="ELU12711.1"/>
    <property type="molecule type" value="Genomic_DNA"/>
</dbReference>
<evidence type="ECO:0000256" key="2">
    <source>
        <dbReference type="SAM" id="SignalP"/>
    </source>
</evidence>
<organism evidence="4">
    <name type="scientific">Capitella teleta</name>
    <name type="common">Polychaete worm</name>
    <dbReference type="NCBI Taxonomy" id="283909"/>
    <lineage>
        <taxon>Eukaryota</taxon>
        <taxon>Metazoa</taxon>
        <taxon>Spiralia</taxon>
        <taxon>Lophotrochozoa</taxon>
        <taxon>Annelida</taxon>
        <taxon>Polychaeta</taxon>
        <taxon>Sedentaria</taxon>
        <taxon>Scolecida</taxon>
        <taxon>Capitellidae</taxon>
        <taxon>Capitella</taxon>
    </lineage>
</organism>
<dbReference type="PANTHER" id="PTHR34153">
    <property type="entry name" value="SI:CH211-262H13.3-RELATED-RELATED"/>
    <property type="match status" value="1"/>
</dbReference>
<dbReference type="HOGENOM" id="CLU_821251_0_0_1"/>
<evidence type="ECO:0000313" key="4">
    <source>
        <dbReference type="EMBL" id="ELU12711.1"/>
    </source>
</evidence>
<feature type="domain" description="DUF4806" evidence="3">
    <location>
        <begin position="262"/>
        <end position="349"/>
    </location>
</feature>
<dbReference type="Proteomes" id="UP000014760">
    <property type="component" value="Unassembled WGS sequence"/>
</dbReference>
<evidence type="ECO:0000313" key="5">
    <source>
        <dbReference type="EnsemblMetazoa" id="CapteP208485"/>
    </source>
</evidence>
<dbReference type="PANTHER" id="PTHR34153:SF2">
    <property type="entry name" value="SI:CH211-262H13.3-RELATED"/>
    <property type="match status" value="1"/>
</dbReference>
<dbReference type="EnsemblMetazoa" id="CapteT208485">
    <property type="protein sequence ID" value="CapteP208485"/>
    <property type="gene ID" value="CapteG208485"/>
</dbReference>
<evidence type="ECO:0000256" key="1">
    <source>
        <dbReference type="SAM" id="MobiDB-lite"/>
    </source>
</evidence>
<accession>R7V8P2</accession>
<reference evidence="4 6" key="2">
    <citation type="journal article" date="2013" name="Nature">
        <title>Insights into bilaterian evolution from three spiralian genomes.</title>
        <authorList>
            <person name="Simakov O."/>
            <person name="Marletaz F."/>
            <person name="Cho S.J."/>
            <person name="Edsinger-Gonzales E."/>
            <person name="Havlak P."/>
            <person name="Hellsten U."/>
            <person name="Kuo D.H."/>
            <person name="Larsson T."/>
            <person name="Lv J."/>
            <person name="Arendt D."/>
            <person name="Savage R."/>
            <person name="Osoegawa K."/>
            <person name="de Jong P."/>
            <person name="Grimwood J."/>
            <person name="Chapman J.A."/>
            <person name="Shapiro H."/>
            <person name="Aerts A."/>
            <person name="Otillar R.P."/>
            <person name="Terry A.Y."/>
            <person name="Boore J.L."/>
            <person name="Grigoriev I.V."/>
            <person name="Lindberg D.R."/>
            <person name="Seaver E.C."/>
            <person name="Weisblat D.A."/>
            <person name="Putnam N.H."/>
            <person name="Rokhsar D.S."/>
        </authorList>
    </citation>
    <scope>NUCLEOTIDE SEQUENCE</scope>
    <source>
        <strain evidence="4 6">I ESC-2004</strain>
    </source>
</reference>
<dbReference type="STRING" id="283909.R7V8P2"/>
<sequence length="372" mass="41797">MAFVSTAKHLVLLLQALFVMLLREHISSKLLDPTLQMEFLVVEFTETKEVEVIPKTWLKCNQTAYWPPLRSVTAILKAQNKASALDPKTWTQFTIRILKFFDKIEDARQSLQMASFESDLDTEIDEVTGRPVRKQRPRQESCSEEDITSPPQPAQKKKSYKNKNPTTTSTLATIINPSISSTVSESYRLASSVLLSLDDTDASQDHEMGREGFERQVLHSLAKVEVQLVTNTKEMKLLRRETSLMRMEMGRQQHPAQEDILEGVILPLNSEEELASLETRLEGEATLSKALIQEISLIGGSCVKDQVRRAMSHVLGHNVAIGYNWAGSLGWKSSTGQTKCPFQNLQIFSIIIRAVLKHPASAVDSSTTWNSK</sequence>
<evidence type="ECO:0000259" key="3">
    <source>
        <dbReference type="Pfam" id="PF16064"/>
    </source>
</evidence>
<dbReference type="OrthoDB" id="6159834at2759"/>
<protein>
    <recommendedName>
        <fullName evidence="3">DUF4806 domain-containing protein</fullName>
    </recommendedName>
</protein>
<name>R7V8P2_CAPTE</name>
<dbReference type="Pfam" id="PF16064">
    <property type="entry name" value="DUF4806"/>
    <property type="match status" value="1"/>
</dbReference>
<evidence type="ECO:0000313" key="6">
    <source>
        <dbReference type="Proteomes" id="UP000014760"/>
    </source>
</evidence>
<dbReference type="EMBL" id="AMQN01005346">
    <property type="status" value="NOT_ANNOTATED_CDS"/>
    <property type="molecule type" value="Genomic_DNA"/>
</dbReference>
<dbReference type="InterPro" id="IPR032071">
    <property type="entry name" value="DUF4806"/>
</dbReference>
<keyword evidence="2" id="KW-0732">Signal</keyword>
<feature type="signal peptide" evidence="2">
    <location>
        <begin position="1"/>
        <end position="28"/>
    </location>
</feature>
<reference evidence="5" key="3">
    <citation type="submission" date="2015-06" db="UniProtKB">
        <authorList>
            <consortium name="EnsemblMetazoa"/>
        </authorList>
    </citation>
    <scope>IDENTIFICATION</scope>
</reference>
<keyword evidence="6" id="KW-1185">Reference proteome</keyword>
<feature type="region of interest" description="Disordered" evidence="1">
    <location>
        <begin position="122"/>
        <end position="168"/>
    </location>
</feature>
<dbReference type="EMBL" id="AMQN01005345">
    <property type="status" value="NOT_ANNOTATED_CDS"/>
    <property type="molecule type" value="Genomic_DNA"/>
</dbReference>
<feature type="chain" id="PRO_5008788807" description="DUF4806 domain-containing protein" evidence="2">
    <location>
        <begin position="29"/>
        <end position="372"/>
    </location>
</feature>
<dbReference type="OMA" id="HELAIQY"/>
<reference evidence="6" key="1">
    <citation type="submission" date="2012-12" db="EMBL/GenBank/DDBJ databases">
        <authorList>
            <person name="Hellsten U."/>
            <person name="Grimwood J."/>
            <person name="Chapman J.A."/>
            <person name="Shapiro H."/>
            <person name="Aerts A."/>
            <person name="Otillar R.P."/>
            <person name="Terry A.Y."/>
            <person name="Boore J.L."/>
            <person name="Simakov O."/>
            <person name="Marletaz F."/>
            <person name="Cho S.-J."/>
            <person name="Edsinger-Gonzales E."/>
            <person name="Havlak P."/>
            <person name="Kuo D.-H."/>
            <person name="Larsson T."/>
            <person name="Lv J."/>
            <person name="Arendt D."/>
            <person name="Savage R."/>
            <person name="Osoegawa K."/>
            <person name="de Jong P."/>
            <person name="Lindberg D.R."/>
            <person name="Seaver E.C."/>
            <person name="Weisblat D.A."/>
            <person name="Putnam N.H."/>
            <person name="Grigoriev I.V."/>
            <person name="Rokhsar D.S."/>
        </authorList>
    </citation>
    <scope>NUCLEOTIDE SEQUENCE</scope>
    <source>
        <strain evidence="6">I ESC-2004</strain>
    </source>
</reference>
<proteinExistence type="predicted"/>
<gene>
    <name evidence="4" type="ORF">CAPTEDRAFT_208485</name>
</gene>